<accession>Q0AM47</accession>
<dbReference type="STRING" id="394221.Mmar10_2354"/>
<dbReference type="Proteomes" id="UP000001964">
    <property type="component" value="Chromosome"/>
</dbReference>
<evidence type="ECO:0000313" key="2">
    <source>
        <dbReference type="Proteomes" id="UP000001964"/>
    </source>
</evidence>
<name>Q0AM47_MARMM</name>
<sequence length="214" mass="23119">MCGIWTCRTTGPGASLTVAKGARWRKTRMHDTRSGVHVNPVATLCLAAVVALSACADEPDPLPDEARLPGAAVAALQVHLTAMSDGDLTCSDAAIEAAPRAVGYINDDRLPDYAISTQDLQCRSELGSAIGYFCGGSICAFPALMSDGADYQVVWLMSGNEVTTRSDYREERFVVRQAVFNGSAGSGVAVREYVWRDGALRRVFEREELERRMP</sequence>
<keyword evidence="2" id="KW-1185">Reference proteome</keyword>
<protein>
    <submittedName>
        <fullName evidence="1">Uncharacterized protein</fullName>
    </submittedName>
</protein>
<dbReference type="KEGG" id="mmr:Mmar10_2354"/>
<reference evidence="1 2" key="1">
    <citation type="submission" date="2006-08" db="EMBL/GenBank/DDBJ databases">
        <title>Complete sequence of Maricaulis maris MCS10.</title>
        <authorList>
            <consortium name="US DOE Joint Genome Institute"/>
            <person name="Copeland A."/>
            <person name="Lucas S."/>
            <person name="Lapidus A."/>
            <person name="Barry K."/>
            <person name="Detter J.C."/>
            <person name="Glavina del Rio T."/>
            <person name="Hammon N."/>
            <person name="Israni S."/>
            <person name="Dalin E."/>
            <person name="Tice H."/>
            <person name="Pitluck S."/>
            <person name="Saunders E."/>
            <person name="Brettin T."/>
            <person name="Bruce D."/>
            <person name="Han C."/>
            <person name="Tapia R."/>
            <person name="Gilna P."/>
            <person name="Schmutz J."/>
            <person name="Larimer F."/>
            <person name="Land M."/>
            <person name="Hauser L."/>
            <person name="Kyrpides N."/>
            <person name="Mikhailova N."/>
            <person name="Viollier P."/>
            <person name="Stephens C."/>
            <person name="Richardson P."/>
        </authorList>
    </citation>
    <scope>NUCLEOTIDE SEQUENCE [LARGE SCALE GENOMIC DNA]</scope>
    <source>
        <strain evidence="1 2">MCS10</strain>
    </source>
</reference>
<organism evidence="1 2">
    <name type="scientific">Maricaulis maris (strain MCS10)</name>
    <name type="common">Caulobacter maris</name>
    <dbReference type="NCBI Taxonomy" id="394221"/>
    <lineage>
        <taxon>Bacteria</taxon>
        <taxon>Pseudomonadati</taxon>
        <taxon>Pseudomonadota</taxon>
        <taxon>Alphaproteobacteria</taxon>
        <taxon>Maricaulales</taxon>
        <taxon>Maricaulaceae</taxon>
        <taxon>Maricaulis</taxon>
    </lineage>
</organism>
<gene>
    <name evidence="1" type="ordered locus">Mmar10_2354</name>
</gene>
<proteinExistence type="predicted"/>
<dbReference type="AlphaFoldDB" id="Q0AM47"/>
<dbReference type="EMBL" id="CP000449">
    <property type="protein sequence ID" value="ABI66646.1"/>
    <property type="molecule type" value="Genomic_DNA"/>
</dbReference>
<dbReference type="HOGENOM" id="CLU_1287582_0_0_5"/>
<evidence type="ECO:0000313" key="1">
    <source>
        <dbReference type="EMBL" id="ABI66646.1"/>
    </source>
</evidence>